<dbReference type="InterPro" id="IPR000772">
    <property type="entry name" value="Ricin_B_lectin"/>
</dbReference>
<organism evidence="2">
    <name type="scientific">Penicillium chrysogenum</name>
    <name type="common">Penicillium notatum</name>
    <dbReference type="NCBI Taxonomy" id="5076"/>
    <lineage>
        <taxon>Eukaryota</taxon>
        <taxon>Fungi</taxon>
        <taxon>Dikarya</taxon>
        <taxon>Ascomycota</taxon>
        <taxon>Pezizomycotina</taxon>
        <taxon>Eurotiomycetes</taxon>
        <taxon>Eurotiomycetidae</taxon>
        <taxon>Eurotiales</taxon>
        <taxon>Aspergillaceae</taxon>
        <taxon>Penicillium</taxon>
        <taxon>Penicillium chrysogenum species complex</taxon>
    </lineage>
</organism>
<reference evidence="2" key="1">
    <citation type="journal article" date="2014" name="Genome Announc.">
        <title>Complete sequencing and chromosome-scale genome assembly of the industrial progenitor strain P2niaD18 from the penicillin producer Penicillium chrysogenum.</title>
        <authorList>
            <person name="Specht T."/>
            <person name="Dahlmann T.A."/>
            <person name="Zadra I."/>
            <person name="Kurnsteiner H."/>
            <person name="Kuck U."/>
        </authorList>
    </citation>
    <scope>NUCLEOTIDE SEQUENCE [LARGE SCALE GENOMIC DNA]</scope>
    <source>
        <strain evidence="2">P2niaD18</strain>
    </source>
</reference>
<name>A0A167QQZ0_PENCH</name>
<sequence length="166" mass="18257">MMNADVNANAGCSYISTTIDPGTWYRLTNAYLGTSIALDVENDGVGNTEGRLKMAPCGNYSGQFWQFIPQPSSGTYKICSMFLGQNRALDVYGNDKTKPHLATEGNYSGQLWTLDGWGDSTWRLSNAYSGNLRLDTYSDTHEPFISPVMKLCLSAGLSFSRQNHSV</sequence>
<dbReference type="Pfam" id="PF14200">
    <property type="entry name" value="RicinB_lectin_2"/>
    <property type="match status" value="1"/>
</dbReference>
<dbReference type="SUPFAM" id="SSF50370">
    <property type="entry name" value="Ricin B-like lectins"/>
    <property type="match status" value="1"/>
</dbReference>
<gene>
    <name evidence="2" type="ORF">EN45_092410</name>
</gene>
<dbReference type="AlphaFoldDB" id="A0A167QQZ0"/>
<evidence type="ECO:0000313" key="2">
    <source>
        <dbReference type="EMBL" id="KZN85069.1"/>
    </source>
</evidence>
<dbReference type="Gene3D" id="2.80.10.50">
    <property type="match status" value="1"/>
</dbReference>
<evidence type="ECO:0000259" key="1">
    <source>
        <dbReference type="Pfam" id="PF14200"/>
    </source>
</evidence>
<proteinExistence type="predicted"/>
<dbReference type="InterPro" id="IPR035992">
    <property type="entry name" value="Ricin_B-like_lectins"/>
</dbReference>
<dbReference type="EMBL" id="CM002800">
    <property type="protein sequence ID" value="KZN85069.1"/>
    <property type="molecule type" value="Genomic_DNA"/>
</dbReference>
<dbReference type="Proteomes" id="UP000076449">
    <property type="component" value="Chromosome III"/>
</dbReference>
<protein>
    <recommendedName>
        <fullName evidence="1">Ricin B lectin domain-containing protein</fullName>
    </recommendedName>
</protein>
<feature type="domain" description="Ricin B lectin" evidence="1">
    <location>
        <begin position="63"/>
        <end position="138"/>
    </location>
</feature>
<accession>A0A167QQZ0</accession>
<dbReference type="CDD" id="cd00161">
    <property type="entry name" value="beta-trefoil_Ricin-like"/>
    <property type="match status" value="1"/>
</dbReference>